<proteinExistence type="predicted"/>
<evidence type="ECO:0000313" key="2">
    <source>
        <dbReference type="EMBL" id="TBU21322.1"/>
    </source>
</evidence>
<feature type="compositionally biased region" description="Basic residues" evidence="1">
    <location>
        <begin position="1"/>
        <end position="15"/>
    </location>
</feature>
<organism evidence="2">
    <name type="scientific">Dichomitus squalens</name>
    <dbReference type="NCBI Taxonomy" id="114155"/>
    <lineage>
        <taxon>Eukaryota</taxon>
        <taxon>Fungi</taxon>
        <taxon>Dikarya</taxon>
        <taxon>Basidiomycota</taxon>
        <taxon>Agaricomycotina</taxon>
        <taxon>Agaricomycetes</taxon>
        <taxon>Polyporales</taxon>
        <taxon>Polyporaceae</taxon>
        <taxon>Dichomitus</taxon>
    </lineage>
</organism>
<dbReference type="EMBL" id="ML143624">
    <property type="protein sequence ID" value="TBU21322.1"/>
    <property type="molecule type" value="Genomic_DNA"/>
</dbReference>
<evidence type="ECO:0000256" key="1">
    <source>
        <dbReference type="SAM" id="MobiDB-lite"/>
    </source>
</evidence>
<dbReference type="Proteomes" id="UP000292957">
    <property type="component" value="Unassembled WGS sequence"/>
</dbReference>
<name>A0A4Q9M686_9APHY</name>
<sequence length="85" mass="9183">MAGRGRCSRGSRRRGGSIGSVRLGLDRDVDAVFVCAAASVGTSFYRMFIQGARDPQEMPWMRLVECCSIFVGSSRTSTVTLSTLS</sequence>
<feature type="region of interest" description="Disordered" evidence="1">
    <location>
        <begin position="1"/>
        <end position="20"/>
    </location>
</feature>
<gene>
    <name evidence="2" type="ORF">BD311DRAFT_772305</name>
</gene>
<protein>
    <submittedName>
        <fullName evidence="2">Uncharacterized protein</fullName>
    </submittedName>
</protein>
<accession>A0A4Q9M686</accession>
<reference evidence="2" key="1">
    <citation type="submission" date="2019-01" db="EMBL/GenBank/DDBJ databases">
        <title>Draft genome sequences of three monokaryotic isolates of the white-rot basidiomycete fungus Dichomitus squalens.</title>
        <authorList>
            <consortium name="DOE Joint Genome Institute"/>
            <person name="Lopez S.C."/>
            <person name="Andreopoulos B."/>
            <person name="Pangilinan J."/>
            <person name="Lipzen A."/>
            <person name="Riley R."/>
            <person name="Ahrendt S."/>
            <person name="Ng V."/>
            <person name="Barry K."/>
            <person name="Daum C."/>
            <person name="Grigoriev I.V."/>
            <person name="Hilden K.S."/>
            <person name="Makela M.R."/>
            <person name="de Vries R.P."/>
        </authorList>
    </citation>
    <scope>NUCLEOTIDE SEQUENCE [LARGE SCALE GENOMIC DNA]</scope>
    <source>
        <strain evidence="2">OM18370.1</strain>
    </source>
</reference>
<dbReference type="AlphaFoldDB" id="A0A4Q9M686"/>